<dbReference type="EMBL" id="RJTM01000072">
    <property type="protein sequence ID" value="RNL87232.1"/>
    <property type="molecule type" value="Genomic_DNA"/>
</dbReference>
<dbReference type="InterPro" id="IPR027554">
    <property type="entry name" value="Meth_Rta_06860"/>
</dbReference>
<protein>
    <submittedName>
        <fullName evidence="1">TIGR04290 family methyltransferase</fullName>
    </submittedName>
</protein>
<comment type="caution">
    <text evidence="1">The sequence shown here is derived from an EMBL/GenBank/DDBJ whole genome shotgun (WGS) entry which is preliminary data.</text>
</comment>
<dbReference type="SUPFAM" id="SSF53335">
    <property type="entry name" value="S-adenosyl-L-methionine-dependent methyltransferases"/>
    <property type="match status" value="1"/>
</dbReference>
<dbReference type="OrthoDB" id="9791837at2"/>
<dbReference type="GO" id="GO:0032259">
    <property type="term" value="P:methylation"/>
    <property type="evidence" value="ECO:0007669"/>
    <property type="project" value="UniProtKB-KW"/>
</dbReference>
<sequence>MTTENDIKKLGPWFHNIHLPNGNQTAPNHFLGDFPSFKWEKIKEIIPENLTGWKVLDVGCNAGYYTVKLAMRGANVTAIDLDAHYLRQAEWVAKQFGLSEKITFRQMQVYDIARTDEQYDLVWFMGVLYHLRYPMFALDILSQKTLKMMVLQTLTVPGKKEISMPKDVNLDEREIIRAPNWPSLSFIEHKLAGDPTNWWVPNHSGIRAMLHSCGFVITATMPEEETYIAMKSEDAIASTDTWNHSEYLSAIGEKWQKEVKKKTNKY</sequence>
<dbReference type="CDD" id="cd02440">
    <property type="entry name" value="AdoMet_MTases"/>
    <property type="match status" value="1"/>
</dbReference>
<organism evidence="1 2">
    <name type="scientific">Sinomicrobium pectinilyticum</name>
    <dbReference type="NCBI Taxonomy" id="1084421"/>
    <lineage>
        <taxon>Bacteria</taxon>
        <taxon>Pseudomonadati</taxon>
        <taxon>Bacteroidota</taxon>
        <taxon>Flavobacteriia</taxon>
        <taxon>Flavobacteriales</taxon>
        <taxon>Flavobacteriaceae</taxon>
        <taxon>Sinomicrobium</taxon>
    </lineage>
</organism>
<dbReference type="Gene3D" id="3.40.50.150">
    <property type="entry name" value="Vaccinia Virus protein VP39"/>
    <property type="match status" value="1"/>
</dbReference>
<dbReference type="AlphaFoldDB" id="A0A3N0EHC5"/>
<dbReference type="PANTHER" id="PTHR43861">
    <property type="entry name" value="TRANS-ACONITATE 2-METHYLTRANSFERASE-RELATED"/>
    <property type="match status" value="1"/>
</dbReference>
<evidence type="ECO:0000313" key="1">
    <source>
        <dbReference type="EMBL" id="RNL87232.1"/>
    </source>
</evidence>
<dbReference type="NCBIfam" id="TIGR04290">
    <property type="entry name" value="meth_Rta_06860"/>
    <property type="match status" value="1"/>
</dbReference>
<name>A0A3N0EHC5_SINP1</name>
<dbReference type="RefSeq" id="WP_123215966.1">
    <property type="nucleotide sequence ID" value="NZ_RJTM01000072.1"/>
</dbReference>
<dbReference type="GO" id="GO:0008168">
    <property type="term" value="F:methyltransferase activity"/>
    <property type="evidence" value="ECO:0007669"/>
    <property type="project" value="UniProtKB-KW"/>
</dbReference>
<keyword evidence="1" id="KW-0489">Methyltransferase</keyword>
<gene>
    <name evidence="1" type="ORF">ED312_10500</name>
</gene>
<dbReference type="InterPro" id="IPR027555">
    <property type="entry name" value="Mo5U34_MeTrfas-like"/>
</dbReference>
<proteinExistence type="predicted"/>
<dbReference type="Proteomes" id="UP000267469">
    <property type="component" value="Unassembled WGS sequence"/>
</dbReference>
<dbReference type="InterPro" id="IPR029063">
    <property type="entry name" value="SAM-dependent_MTases_sf"/>
</dbReference>
<keyword evidence="2" id="KW-1185">Reference proteome</keyword>
<keyword evidence="1" id="KW-0808">Transferase</keyword>
<dbReference type="Pfam" id="PF08003">
    <property type="entry name" value="Methyltransf_9"/>
    <property type="match status" value="1"/>
</dbReference>
<evidence type="ECO:0000313" key="2">
    <source>
        <dbReference type="Proteomes" id="UP000267469"/>
    </source>
</evidence>
<accession>A0A3N0EHC5</accession>
<reference evidence="1 2" key="1">
    <citation type="submission" date="2018-10" db="EMBL/GenBank/DDBJ databases">
        <title>Sinomicrobium pectinilyticum sp. nov., a pectinase-producing bacterium isolated from alkaline and saline soil, and emended description of the genus Sinomicrobium.</title>
        <authorList>
            <person name="Cheng B."/>
            <person name="Li C."/>
            <person name="Lai Q."/>
            <person name="Du M."/>
            <person name="Shao Z."/>
            <person name="Xu P."/>
            <person name="Yang C."/>
        </authorList>
    </citation>
    <scope>NUCLEOTIDE SEQUENCE [LARGE SCALE GENOMIC DNA]</scope>
    <source>
        <strain evidence="1 2">5DNS001</strain>
    </source>
</reference>